<reference evidence="2" key="1">
    <citation type="submission" date="2014-05" db="EMBL/GenBank/DDBJ databases">
        <authorList>
            <person name="Chronopoulou M."/>
        </authorList>
    </citation>
    <scope>NUCLEOTIDE SEQUENCE</scope>
    <source>
        <tissue evidence="2">Whole organism</tissue>
    </source>
</reference>
<evidence type="ECO:0000313" key="2">
    <source>
        <dbReference type="EMBL" id="CDW28022.1"/>
    </source>
</evidence>
<evidence type="ECO:0000256" key="1">
    <source>
        <dbReference type="SAM" id="SignalP"/>
    </source>
</evidence>
<accession>A0A0K2TQS1</accession>
<organism evidence="2">
    <name type="scientific">Lepeophtheirus salmonis</name>
    <name type="common">Salmon louse</name>
    <name type="synonym">Caligus salmonis</name>
    <dbReference type="NCBI Taxonomy" id="72036"/>
    <lineage>
        <taxon>Eukaryota</taxon>
        <taxon>Metazoa</taxon>
        <taxon>Ecdysozoa</taxon>
        <taxon>Arthropoda</taxon>
        <taxon>Crustacea</taxon>
        <taxon>Multicrustacea</taxon>
        <taxon>Hexanauplia</taxon>
        <taxon>Copepoda</taxon>
        <taxon>Siphonostomatoida</taxon>
        <taxon>Caligidae</taxon>
        <taxon>Lepeophtheirus</taxon>
    </lineage>
</organism>
<proteinExistence type="predicted"/>
<dbReference type="AlphaFoldDB" id="A0A0K2TQS1"/>
<feature type="chain" id="PRO_5005487998" evidence="1">
    <location>
        <begin position="24"/>
        <end position="107"/>
    </location>
</feature>
<protein>
    <submittedName>
        <fullName evidence="2">Uncharacterized protein</fullName>
    </submittedName>
</protein>
<sequence>MKHFRTLIQCVLSLLLLTADCEGIGCYIGYGRKALPYLCHEGAYYALGTPVCATTSPIGGEHYSYFCFLVRRDFDLSMIGGCYTYNFGLNGHILCLCTTDYCNKRKK</sequence>
<keyword evidence="1" id="KW-0732">Signal</keyword>
<feature type="signal peptide" evidence="1">
    <location>
        <begin position="1"/>
        <end position="23"/>
    </location>
</feature>
<dbReference type="EMBL" id="HACA01010661">
    <property type="protein sequence ID" value="CDW28022.1"/>
    <property type="molecule type" value="Transcribed_RNA"/>
</dbReference>
<name>A0A0K2TQS1_LEPSM</name>